<gene>
    <name evidence="2" type="ORF">PR048_002113</name>
</gene>
<protein>
    <submittedName>
        <fullName evidence="2">Uncharacterized protein</fullName>
    </submittedName>
</protein>
<comment type="caution">
    <text evidence="2">The sequence shown here is derived from an EMBL/GenBank/DDBJ whole genome shotgun (WGS) entry which is preliminary data.</text>
</comment>
<accession>A0ABQ9ILU2</accession>
<dbReference type="EMBL" id="JARBHB010000001">
    <property type="protein sequence ID" value="KAJ8896768.1"/>
    <property type="molecule type" value="Genomic_DNA"/>
</dbReference>
<evidence type="ECO:0000313" key="3">
    <source>
        <dbReference type="Proteomes" id="UP001159363"/>
    </source>
</evidence>
<feature type="region of interest" description="Disordered" evidence="1">
    <location>
        <begin position="323"/>
        <end position="343"/>
    </location>
</feature>
<proteinExistence type="predicted"/>
<evidence type="ECO:0000313" key="2">
    <source>
        <dbReference type="EMBL" id="KAJ8896768.1"/>
    </source>
</evidence>
<name>A0ABQ9ILU2_9NEOP</name>
<organism evidence="2 3">
    <name type="scientific">Dryococelus australis</name>
    <dbReference type="NCBI Taxonomy" id="614101"/>
    <lineage>
        <taxon>Eukaryota</taxon>
        <taxon>Metazoa</taxon>
        <taxon>Ecdysozoa</taxon>
        <taxon>Arthropoda</taxon>
        <taxon>Hexapoda</taxon>
        <taxon>Insecta</taxon>
        <taxon>Pterygota</taxon>
        <taxon>Neoptera</taxon>
        <taxon>Polyneoptera</taxon>
        <taxon>Phasmatodea</taxon>
        <taxon>Verophasmatodea</taxon>
        <taxon>Anareolatae</taxon>
        <taxon>Phasmatidae</taxon>
        <taxon>Eurycanthinae</taxon>
        <taxon>Dryococelus</taxon>
    </lineage>
</organism>
<dbReference type="Proteomes" id="UP001159363">
    <property type="component" value="Chromosome 1"/>
</dbReference>
<sequence>MDIWQKRTQAKDNWYANKEIMVTYIIAKCEIRTGFILPRQIFLERLPRGKSHADLTWLLMGFTQAEVAMQSWAGDDWLLAGVTLNRARETEHILSRKFHANVARVTEQQSAIMQGGIKSVHAGHNIFFSDWRHRFPIVARCNRPVIVTIKSEDTFALGDCTSYKYLSKLNPVTLGLGISVYALKQQLRLVDTRECGLLNTHNALIFMPAHYNRLRSVLVLTLLTFHLSEPGFIFPAGSLPDFCTCESCQTMLLIGGFSQDLPFPPPLHSGTASYSPDVGCQDLVRSCSNLVTSIFASYICINSITYIACEPIRFRVTAENFVETSPKGPETPESTSANEPPKEEAKIPYTLTGALSPGVTNQGNYMETTPYIAGRVGGMISRSNQPRKLPGDYTICYGEGVTNQGNYPETTPYVMGRVGGVISRSNQTRELSGDYTICYGRIGGMISRRVTNQGKCQETTPYVTGKVADMIIRSNQPKKLPGDYTICYREGVPNQGNYPETTPYVTRKVGGVNYRINQPRKLPRDFTVCYGECRRRDLQE</sequence>
<keyword evidence="3" id="KW-1185">Reference proteome</keyword>
<evidence type="ECO:0000256" key="1">
    <source>
        <dbReference type="SAM" id="MobiDB-lite"/>
    </source>
</evidence>
<reference evidence="2 3" key="1">
    <citation type="submission" date="2023-02" db="EMBL/GenBank/DDBJ databases">
        <title>LHISI_Scaffold_Assembly.</title>
        <authorList>
            <person name="Stuart O.P."/>
            <person name="Cleave R."/>
            <person name="Magrath M.J.L."/>
            <person name="Mikheyev A.S."/>
        </authorList>
    </citation>
    <scope>NUCLEOTIDE SEQUENCE [LARGE SCALE GENOMIC DNA]</scope>
    <source>
        <strain evidence="2">Daus_M_001</strain>
        <tissue evidence="2">Leg muscle</tissue>
    </source>
</reference>